<gene>
    <name evidence="3" type="ORF">Cni_G02928</name>
</gene>
<evidence type="ECO:0000313" key="3">
    <source>
        <dbReference type="EMBL" id="WOK94226.1"/>
    </source>
</evidence>
<feature type="region of interest" description="Disordered" evidence="2">
    <location>
        <begin position="2116"/>
        <end position="2147"/>
    </location>
</feature>
<organism evidence="3 4">
    <name type="scientific">Canna indica</name>
    <name type="common">Indian-shot</name>
    <dbReference type="NCBI Taxonomy" id="4628"/>
    <lineage>
        <taxon>Eukaryota</taxon>
        <taxon>Viridiplantae</taxon>
        <taxon>Streptophyta</taxon>
        <taxon>Embryophyta</taxon>
        <taxon>Tracheophyta</taxon>
        <taxon>Spermatophyta</taxon>
        <taxon>Magnoliopsida</taxon>
        <taxon>Liliopsida</taxon>
        <taxon>Zingiberales</taxon>
        <taxon>Cannaceae</taxon>
        <taxon>Canna</taxon>
    </lineage>
</organism>
<proteinExistence type="inferred from homology"/>
<dbReference type="Gene3D" id="1.25.10.10">
    <property type="entry name" value="Leucine-rich Repeat Variant"/>
    <property type="match status" value="2"/>
</dbReference>
<comment type="similarity">
    <text evidence="1">Belongs to the HEATR5 family.</text>
</comment>
<dbReference type="InterPro" id="IPR046837">
    <property type="entry name" value="Laa1/Sip1/HEATR5-like_HEAT"/>
</dbReference>
<dbReference type="PANTHER" id="PTHR46975">
    <property type="entry name" value="PROTEIN SWEETIE"/>
    <property type="match status" value="1"/>
</dbReference>
<feature type="compositionally biased region" description="Polar residues" evidence="2">
    <location>
        <begin position="2034"/>
        <end position="2050"/>
    </location>
</feature>
<dbReference type="EMBL" id="CP136890">
    <property type="protein sequence ID" value="WOK94226.1"/>
    <property type="molecule type" value="Genomic_DNA"/>
</dbReference>
<feature type="region of interest" description="Disordered" evidence="2">
    <location>
        <begin position="2026"/>
        <end position="2051"/>
    </location>
</feature>
<feature type="compositionally biased region" description="Basic and acidic residues" evidence="2">
    <location>
        <begin position="2135"/>
        <end position="2145"/>
    </location>
</feature>
<feature type="region of interest" description="Disordered" evidence="2">
    <location>
        <begin position="2083"/>
        <end position="2102"/>
    </location>
</feature>
<feature type="compositionally biased region" description="Basic and acidic residues" evidence="2">
    <location>
        <begin position="2233"/>
        <end position="2256"/>
    </location>
</feature>
<dbReference type="InterPro" id="IPR011989">
    <property type="entry name" value="ARM-like"/>
</dbReference>
<dbReference type="GO" id="GO:0005975">
    <property type="term" value="P:carbohydrate metabolic process"/>
    <property type="evidence" value="ECO:0007669"/>
    <property type="project" value="InterPro"/>
</dbReference>
<dbReference type="InterPro" id="IPR044218">
    <property type="entry name" value="SWEETIE"/>
</dbReference>
<feature type="compositionally biased region" description="Low complexity" evidence="2">
    <location>
        <begin position="1135"/>
        <end position="1155"/>
    </location>
</feature>
<feature type="compositionally biased region" description="Polar residues" evidence="2">
    <location>
        <begin position="2204"/>
        <end position="2228"/>
    </location>
</feature>
<dbReference type="Proteomes" id="UP001327560">
    <property type="component" value="Chromosome 1"/>
</dbReference>
<feature type="compositionally biased region" description="Basic and acidic residues" evidence="2">
    <location>
        <begin position="1975"/>
        <end position="1995"/>
    </location>
</feature>
<evidence type="ECO:0000313" key="4">
    <source>
        <dbReference type="Proteomes" id="UP001327560"/>
    </source>
</evidence>
<feature type="region of interest" description="Disordered" evidence="2">
    <location>
        <begin position="1135"/>
        <end position="1172"/>
    </location>
</feature>
<evidence type="ECO:0000256" key="2">
    <source>
        <dbReference type="SAM" id="MobiDB-lite"/>
    </source>
</evidence>
<protein>
    <submittedName>
        <fullName evidence="3">HEAT repeat-containing protein 5B isoform X6</fullName>
    </submittedName>
</protein>
<dbReference type="InterPro" id="IPR016024">
    <property type="entry name" value="ARM-type_fold"/>
</dbReference>
<dbReference type="Pfam" id="PF20210">
    <property type="entry name" value="Laa1_Sip1_HTR5"/>
    <property type="match status" value="1"/>
</dbReference>
<dbReference type="SUPFAM" id="SSF48371">
    <property type="entry name" value="ARM repeat"/>
    <property type="match status" value="2"/>
</dbReference>
<dbReference type="PANTHER" id="PTHR46975:SF2">
    <property type="entry name" value="PROTEIN SWEETIE"/>
    <property type="match status" value="1"/>
</dbReference>
<accession>A0AAQ3JSY2</accession>
<feature type="compositionally biased region" description="Polar residues" evidence="2">
    <location>
        <begin position="2085"/>
        <end position="2099"/>
    </location>
</feature>
<reference evidence="3 4" key="1">
    <citation type="submission" date="2023-10" db="EMBL/GenBank/DDBJ databases">
        <title>Chromosome-scale genome assembly provides insights into flower coloration mechanisms of Canna indica.</title>
        <authorList>
            <person name="Li C."/>
        </authorList>
    </citation>
    <scope>NUCLEOTIDE SEQUENCE [LARGE SCALE GENOMIC DNA]</scope>
    <source>
        <tissue evidence="3">Flower</tissue>
    </source>
</reference>
<feature type="compositionally biased region" description="Acidic residues" evidence="2">
    <location>
        <begin position="1996"/>
        <end position="2010"/>
    </location>
</feature>
<evidence type="ECO:0000256" key="1">
    <source>
        <dbReference type="ARBA" id="ARBA00008304"/>
    </source>
</evidence>
<name>A0AAQ3JSY2_9LILI</name>
<feature type="region of interest" description="Disordered" evidence="2">
    <location>
        <begin position="1974"/>
        <end position="2011"/>
    </location>
</feature>
<keyword evidence="4" id="KW-1185">Reference proteome</keyword>
<feature type="region of interest" description="Disordered" evidence="2">
    <location>
        <begin position="2201"/>
        <end position="2256"/>
    </location>
</feature>
<sequence>MATVRREADAIPLSQFGVLVAQLESIAASAPQQPPDALLCFDLLSELVAAIEDEPKETIQQWQRKCEDALYSLLILGARCPVRRLASLAMGRVIGKGDGISIYSRVSSLQGWLADGKRSEPLSCAGVASCLGELYRLFGQRITSGLTETTNIAGKLMKFYEDFVRKAALQMLENALEGCGGSGPSVAYSEAYRIIMRVGVSDKSFIVRLAAARCLKTFANIGGPGISEFENSILFCLKALDDPVSSVRDAFAEALGGLLALAMNPEAQVKQRASKVTAPVRKMEDGIQKHFIIPFVRASGVHLKDLRIGLTLSWVFFLQVLHGKYHLPDNELQDFALLVMDMLKGNDNADPQALACILYILRVGIADQLTESSQRSFLVFMGKKLESADCSPSMRVAALRILSYLLINLGEVPAEFKDILDNTVVAALSDSSLHVRIEAALTLRALAKVDPTCVGGLISYGMTTLHALRESGSFEKGTNLNAELNSLHGQATLLAALVSISPKLLLGYPARLPHSVFEVSKKMLTAFSRNPLAATVEKEAGWLLLASLVANMPKEELEDQVFDVLLLWAGPFAGNPETYFRQTQDVAAELCVLSAAIEALTAFIRSFVSPTVAAYNAVLLQPILAYLSGALFYISYFSSKQLPNMKSALALFTIRTLMAYQSIANPMAYENDHQQLIKVCITPFSDPSGYEESSSLRTLLDKKDACLGPWVPGSDWYEDELRAFDGGKDGLMPCVWDDNNFIFPQSESISKMLVNQMLSCFGIMFATQDNGGKVVLLNKVDQCLRNGKKQPWHMASVTNACVGLLAGLKDMLSLRQQTLTPQVLSTIQSIFQDILSEGEISSAQRRASCEGLGLLARLGSDIFTAKMTRSLLGELVATTDHNYIASICLSLGCIYRSAGGIALTTLVTSAVRSISSFAKSSNASLQLWSLHSLLLIIEAAGLSYVPQVQVTLFLAMEILLAENSLVDLRQEIGRLINAIVAVVGPELAPGSTFFSRCKSVIAEISSSQETSTLLESVRFTQQLVLFAPQAASVHSHVGNLLPTLSSRQPSLRHLAVSTLRHLIEKDPKAMIETNIEGNLFCLLDEETDSEIVSLVCSTITQWLHTSCVSCPSRWLSILHNKVLATSTRRIASENYSGSGNSKSYSASEGDTTTTYGEDDEDMISSSKGEPAHGSVYKRENHLRYRTRLFAAECLSCLPTAVGSNLAHFDISLARSARTDARSLQDDWLVLHLQELVSISYQISTIQFEGMQPIGVRLLCTIMDKFGGTADPDLPGHLLLEQFQAQLVSAVRSSISMSSGPLLLEAGLELATKILTSRIISGDQVALKRMYTLISRPLDEIKDLYYPSFAEWVACKIKIRLLTAHASIKHYVYQLLKEKKDIPDEYLQLVPLFSSRSTVLGKFWISVLKDFAYICFGLHSKFYYKPFLDGIQFAVVSTKVKKCIDEVWPLILQATALDAVPVNFKTDNTSNLNARDSKDALSLSGHSMVGLGTNEFHFLWGLSQLIMFQGQQFVSDTPVKILFTLSENRSGVSVFHGTRFMMASCEIAFTVLQSLSNEAFFSNGLLSSELCIELLQILVYSHIAFSRSGLVISLLSQIVHLCPDVFFELEDFTTATTELCLKYLIVTFQSGQDLLADLSIIAKTIACRTKQKMRWKLVLALMSVSHQWFMEASTNLGLSKIAYFLQSIVPSLKELLRYDAVCNTDDNSLLKIALESWARLLITLSGDCIKRLLAIDNSMNESCKLLAKILVFSLQETIAIARLVHETQCLAKNSENGPMLFINIFKSCTNSISDTIFTSNIQVQALGLHVLKTIAQRELAEASHGNNHSFTLLFIGESVGNLFLLIQQSLKEHARRESLAVTEDCLKLLFLIHTLAQASECQHHITVLLLEALCLVLSQSDGCHSKELSEVNTTARRMVSRLVQMPTAATQIKDAMLAMPVQQRLQIQDMIRASVTQGQMTMPVKMHMQPDLNTEDETRMQDSDSRQEQFDKHEINEEYNDEGDGEDDDWDAFQSFSADTASVSVIDSHNDRTGSEPTSFDDSSTVNSHQLDQNDAHDHGILIPNISEEANASPDKYKEIIDAHNASPSKSEVNDAQNASPGEAKEMKNLNIEKLQEESNMQPSKEDAVEDSNEINDWKLHDKSSEINEDDVMSTLHNSLQQPTVLQEERVMEEQSEAVNFKDLTIDKVSEVCGEEHCGDMLSASMDTENDSNGNQCSSHEVETQSINSDDADDSKNHPDDVPIAKKEKHKEDDGHS</sequence>